<dbReference type="InterPro" id="IPR041494">
    <property type="entry name" value="PIN7"/>
</dbReference>
<sequence>MKLIFIDYENVQPKTLDYLSPDDHFIVLCIGENQKSLPVALIKSLMMFGHNCRIIECPKAGKNALDFIIVDEMARITTEYQFNSLYIISKDKGFDSIIHYYLTKERIKQAKRLDNINNIFQSSQTNQHSIDNSQTKNMTILASKIQKQIDKINKISPKSLPSKSQSQFNWVNALLKDENLSEKEVKTLIKMVDFSPAQPTKLKSYVDRAKAKLNSLEKRHHPNKLETQTNWLKSFFRGDGLNTSQISEIRQIIFSK</sequence>
<accession>A0ABU7QQU3</accession>
<feature type="domain" description="PIN-like" evidence="1">
    <location>
        <begin position="5"/>
        <end position="101"/>
    </location>
</feature>
<gene>
    <name evidence="2" type="ORF">M5S25_06790</name>
</gene>
<comment type="caution">
    <text evidence="2">The sequence shown here is derived from an EMBL/GenBank/DDBJ whole genome shotgun (WGS) entry which is preliminary data.</text>
</comment>
<name>A0ABU7QQU3_AVIPA</name>
<evidence type="ECO:0000259" key="1">
    <source>
        <dbReference type="Pfam" id="PF18475"/>
    </source>
</evidence>
<keyword evidence="3" id="KW-1185">Reference proteome</keyword>
<organism evidence="2 3">
    <name type="scientific">Avibacterium paragallinarum</name>
    <name type="common">Haemophilus gallinarum</name>
    <dbReference type="NCBI Taxonomy" id="728"/>
    <lineage>
        <taxon>Bacteria</taxon>
        <taxon>Pseudomonadati</taxon>
        <taxon>Pseudomonadota</taxon>
        <taxon>Gammaproteobacteria</taxon>
        <taxon>Pasteurellales</taxon>
        <taxon>Pasteurellaceae</taxon>
        <taxon>Avibacterium</taxon>
    </lineage>
</organism>
<dbReference type="RefSeq" id="WP_194751325.1">
    <property type="nucleotide sequence ID" value="NZ_JACEWB010000012.1"/>
</dbReference>
<protein>
    <submittedName>
        <fullName evidence="2">PIN domain-containing protein</fullName>
    </submittedName>
</protein>
<dbReference type="Proteomes" id="UP001352533">
    <property type="component" value="Unassembled WGS sequence"/>
</dbReference>
<evidence type="ECO:0000313" key="3">
    <source>
        <dbReference type="Proteomes" id="UP001352533"/>
    </source>
</evidence>
<proteinExistence type="predicted"/>
<evidence type="ECO:0000313" key="2">
    <source>
        <dbReference type="EMBL" id="MEE6112901.1"/>
    </source>
</evidence>
<dbReference type="Pfam" id="PF18475">
    <property type="entry name" value="PIN7"/>
    <property type="match status" value="1"/>
</dbReference>
<dbReference type="EMBL" id="JAMDKS010000012">
    <property type="protein sequence ID" value="MEE6112901.1"/>
    <property type="molecule type" value="Genomic_DNA"/>
</dbReference>
<reference evidence="2 3" key="1">
    <citation type="journal article" date="2022" name="Front. Microbiol.">
        <title>Commensal bacteria contribute to the growth of multidrug-resistant Avibacterium paragallinarum in chickens.</title>
        <authorList>
            <person name="Zhu J."/>
            <person name="Chen Y."/>
            <person name="Wu Y."/>
            <person name="Wang Y."/>
            <person name="Zhu K."/>
        </authorList>
    </citation>
    <scope>NUCLEOTIDE SEQUENCE [LARGE SCALE GENOMIC DNA]</scope>
    <source>
        <strain evidence="2 3">AV12</strain>
    </source>
</reference>